<sequence>MRRLPLLAFVLAPVPAFAGSLAQPVVEPVVAPAAAPAPAPGRALAFTLRGGVGVSPEYFGSDDYEVGPDFGFALDRLRFGPFDIGNDDPDFVSTGFGLRGAFRYIGERDADDVENVAGLEDVDAALEVGVGVSYDQRAYGVFADLRHGFGGHEALVAELGMDLYARPSDRWLLSAGPRVLIGSDDYADTYFSTPGFEAEGGVISAGVEVGATYEVTEVWGIDAAATWERFVGDAEDSPITVEDDQYAARIGLTRKFDFRF</sequence>
<evidence type="ECO:0000313" key="8">
    <source>
        <dbReference type="Proteomes" id="UP000198922"/>
    </source>
</evidence>
<organism evidence="7 8">
    <name type="scientific">Limimaricola pyoseonensis</name>
    <dbReference type="NCBI Taxonomy" id="521013"/>
    <lineage>
        <taxon>Bacteria</taxon>
        <taxon>Pseudomonadati</taxon>
        <taxon>Pseudomonadota</taxon>
        <taxon>Alphaproteobacteria</taxon>
        <taxon>Rhodobacterales</taxon>
        <taxon>Paracoccaceae</taxon>
        <taxon>Limimaricola</taxon>
    </lineage>
</organism>
<dbReference type="GO" id="GO:0009279">
    <property type="term" value="C:cell outer membrane"/>
    <property type="evidence" value="ECO:0007669"/>
    <property type="project" value="UniProtKB-SubCell"/>
</dbReference>
<dbReference type="OrthoDB" id="5462484at2"/>
<keyword evidence="4" id="KW-0472">Membrane</keyword>
<evidence type="ECO:0000256" key="3">
    <source>
        <dbReference type="ARBA" id="ARBA00022729"/>
    </source>
</evidence>
<evidence type="ECO:0000256" key="4">
    <source>
        <dbReference type="ARBA" id="ARBA00023136"/>
    </source>
</evidence>
<keyword evidence="5" id="KW-0998">Cell outer membrane</keyword>
<evidence type="ECO:0000256" key="1">
    <source>
        <dbReference type="ARBA" id="ARBA00004442"/>
    </source>
</evidence>
<evidence type="ECO:0000256" key="2">
    <source>
        <dbReference type="ARBA" id="ARBA00005722"/>
    </source>
</evidence>
<dbReference type="Pfam" id="PF06629">
    <property type="entry name" value="MipA"/>
    <property type="match status" value="1"/>
</dbReference>
<dbReference type="InterPro" id="IPR010583">
    <property type="entry name" value="MipA"/>
</dbReference>
<dbReference type="PANTHER" id="PTHR38776:SF1">
    <property type="entry name" value="MLTA-INTERACTING PROTEIN-RELATED"/>
    <property type="match status" value="1"/>
</dbReference>
<accession>A0A1G7CSR0</accession>
<comment type="similarity">
    <text evidence="2">Belongs to the MipA/OmpV family.</text>
</comment>
<gene>
    <name evidence="7" type="ORF">SAMN04488567_1597</name>
</gene>
<dbReference type="PANTHER" id="PTHR38776">
    <property type="entry name" value="MLTA-INTERACTING PROTEIN-RELATED"/>
    <property type="match status" value="1"/>
</dbReference>
<comment type="subcellular location">
    <subcellularLocation>
        <location evidence="1">Cell outer membrane</location>
    </subcellularLocation>
</comment>
<reference evidence="8" key="1">
    <citation type="submission" date="2016-10" db="EMBL/GenBank/DDBJ databases">
        <authorList>
            <person name="Varghese N."/>
            <person name="Submissions S."/>
        </authorList>
    </citation>
    <scope>NUCLEOTIDE SEQUENCE [LARGE SCALE GENOMIC DNA]</scope>
    <source>
        <strain evidence="8">DSM 21424</strain>
    </source>
</reference>
<dbReference type="STRING" id="521013.SAMN04488567_1597"/>
<feature type="signal peptide" evidence="6">
    <location>
        <begin position="1"/>
        <end position="18"/>
    </location>
</feature>
<evidence type="ECO:0000256" key="6">
    <source>
        <dbReference type="SAM" id="SignalP"/>
    </source>
</evidence>
<protein>
    <submittedName>
        <fullName evidence="7">MltA-interacting protein MipA</fullName>
    </submittedName>
</protein>
<evidence type="ECO:0000313" key="7">
    <source>
        <dbReference type="EMBL" id="SDE41545.1"/>
    </source>
</evidence>
<dbReference type="Proteomes" id="UP000198922">
    <property type="component" value="Unassembled WGS sequence"/>
</dbReference>
<dbReference type="AlphaFoldDB" id="A0A1G7CSR0"/>
<keyword evidence="8" id="KW-1185">Reference proteome</keyword>
<keyword evidence="3 6" id="KW-0732">Signal</keyword>
<feature type="chain" id="PRO_5011597264" evidence="6">
    <location>
        <begin position="19"/>
        <end position="260"/>
    </location>
</feature>
<proteinExistence type="inferred from homology"/>
<dbReference type="EMBL" id="FNAT01000002">
    <property type="protein sequence ID" value="SDE41545.1"/>
    <property type="molecule type" value="Genomic_DNA"/>
</dbReference>
<dbReference type="RefSeq" id="WP_090110830.1">
    <property type="nucleotide sequence ID" value="NZ_FNAT01000002.1"/>
</dbReference>
<evidence type="ECO:0000256" key="5">
    <source>
        <dbReference type="ARBA" id="ARBA00023237"/>
    </source>
</evidence>
<name>A0A1G7CSR0_9RHOB</name>